<name>A0A833EPE6_9GAMM</name>
<comment type="caution">
    <text evidence="3">The sequence shown here is derived from an EMBL/GenBank/DDBJ whole genome shotgun (WGS) entry which is preliminary data.</text>
</comment>
<keyword evidence="1" id="KW-0812">Transmembrane</keyword>
<dbReference type="Pfam" id="PF02698">
    <property type="entry name" value="DUF218"/>
    <property type="match status" value="1"/>
</dbReference>
<dbReference type="EMBL" id="SEUJ01000052">
    <property type="protein sequence ID" value="KAA1164145.1"/>
    <property type="molecule type" value="Genomic_DNA"/>
</dbReference>
<dbReference type="InterPro" id="IPR003848">
    <property type="entry name" value="DUF218"/>
</dbReference>
<dbReference type="PANTHER" id="PTHR30336">
    <property type="entry name" value="INNER MEMBRANE PROTEIN, PROBABLE PERMEASE"/>
    <property type="match status" value="1"/>
</dbReference>
<evidence type="ECO:0000313" key="5">
    <source>
        <dbReference type="Proteomes" id="UP000322915"/>
    </source>
</evidence>
<proteinExistence type="predicted"/>
<dbReference type="EMBL" id="SEUK01000047">
    <property type="protein sequence ID" value="KAA1161085.1"/>
    <property type="molecule type" value="Genomic_DNA"/>
</dbReference>
<accession>A0A833EPE6</accession>
<keyword evidence="1" id="KW-1133">Transmembrane helix</keyword>
<evidence type="ECO:0000313" key="6">
    <source>
        <dbReference type="Proteomes" id="UP000324162"/>
    </source>
</evidence>
<protein>
    <submittedName>
        <fullName evidence="3">YdcF family protein</fullName>
    </submittedName>
</protein>
<dbReference type="PANTHER" id="PTHR30336:SF4">
    <property type="entry name" value="ENVELOPE BIOGENESIS FACTOR ELYC"/>
    <property type="match status" value="1"/>
</dbReference>
<organism evidence="3 6">
    <name type="scientific">Pseudoalteromonas fuliginea</name>
    <dbReference type="NCBI Taxonomy" id="1872678"/>
    <lineage>
        <taxon>Bacteria</taxon>
        <taxon>Pseudomonadati</taxon>
        <taxon>Pseudomonadota</taxon>
        <taxon>Gammaproteobacteria</taxon>
        <taxon>Alteromonadales</taxon>
        <taxon>Pseudoalteromonadaceae</taxon>
        <taxon>Pseudoalteromonas</taxon>
    </lineage>
</organism>
<dbReference type="InterPro" id="IPR051599">
    <property type="entry name" value="Cell_Envelope_Assoc"/>
</dbReference>
<feature type="domain" description="DUF218" evidence="2">
    <location>
        <begin position="83"/>
        <end position="243"/>
    </location>
</feature>
<reference evidence="5 6" key="1">
    <citation type="submission" date="2019-01" db="EMBL/GenBank/DDBJ databases">
        <title>Genome sequences of marine Pseudoalteromonas species.</title>
        <authorList>
            <person name="Boraston A.B."/>
            <person name="Hehemann J.-H."/>
            <person name="Vickers C.J."/>
            <person name="Salama-Alber O."/>
            <person name="Abe K."/>
            <person name="Hettle A.J."/>
        </authorList>
    </citation>
    <scope>NUCLEOTIDE SEQUENCE [LARGE SCALE GENOMIC DNA]</scope>
    <source>
        <strain evidence="3 6">PS42</strain>
        <strain evidence="4 5">PS47</strain>
    </source>
</reference>
<dbReference type="GO" id="GO:0043164">
    <property type="term" value="P:Gram-negative-bacterium-type cell wall biogenesis"/>
    <property type="evidence" value="ECO:0007669"/>
    <property type="project" value="TreeGrafter"/>
</dbReference>
<dbReference type="CDD" id="cd06259">
    <property type="entry name" value="YdcF-like"/>
    <property type="match status" value="1"/>
</dbReference>
<gene>
    <name evidence="3" type="ORF">EU508_08720</name>
    <name evidence="4" type="ORF">EU509_02860</name>
</gene>
<evidence type="ECO:0000313" key="4">
    <source>
        <dbReference type="EMBL" id="KAA1164145.1"/>
    </source>
</evidence>
<feature type="transmembrane region" description="Helical" evidence="1">
    <location>
        <begin position="40"/>
        <end position="64"/>
    </location>
</feature>
<feature type="transmembrane region" description="Helical" evidence="1">
    <location>
        <begin position="12"/>
        <end position="34"/>
    </location>
</feature>
<evidence type="ECO:0000313" key="3">
    <source>
        <dbReference type="EMBL" id="KAA1161085.1"/>
    </source>
</evidence>
<dbReference type="GO" id="GO:0000270">
    <property type="term" value="P:peptidoglycan metabolic process"/>
    <property type="evidence" value="ECO:0007669"/>
    <property type="project" value="TreeGrafter"/>
</dbReference>
<dbReference type="OrthoDB" id="9809813at2"/>
<sequence>MLLIMFVIKKMIGGLLMPLPLFGLFACLMLLLAFKGRKSALFLSTLSLIVLLVLSTPFIANLIIQNNEPASLAFNALKHPKIDKIVVLGCDINPNSALSSNNQLGNCALTRLVEGVKLAKHYPNAELIVSGGGYQNTTNSGLMYQTAVSLGINKSRIFQNPKAMDTGEEAKLLASKLVDFKVALVTSVLHMPRAKDLFNAQGIKVITAATDYHNFAALPWSKQFIPNAQALLVVTQYSHEVVGNTWISLRRWIDPEAL</sequence>
<keyword evidence="5" id="KW-1185">Reference proteome</keyword>
<dbReference type="Proteomes" id="UP000324162">
    <property type="component" value="Unassembled WGS sequence"/>
</dbReference>
<evidence type="ECO:0000256" key="1">
    <source>
        <dbReference type="SAM" id="Phobius"/>
    </source>
</evidence>
<dbReference type="Proteomes" id="UP000322915">
    <property type="component" value="Unassembled WGS sequence"/>
</dbReference>
<dbReference type="AlphaFoldDB" id="A0A833EPE6"/>
<evidence type="ECO:0000259" key="2">
    <source>
        <dbReference type="Pfam" id="PF02698"/>
    </source>
</evidence>
<keyword evidence="1" id="KW-0472">Membrane</keyword>
<dbReference type="GO" id="GO:0005886">
    <property type="term" value="C:plasma membrane"/>
    <property type="evidence" value="ECO:0007669"/>
    <property type="project" value="TreeGrafter"/>
</dbReference>